<organism evidence="1 2">
    <name type="scientific">Rhodococcus ruber</name>
    <dbReference type="NCBI Taxonomy" id="1830"/>
    <lineage>
        <taxon>Bacteria</taxon>
        <taxon>Bacillati</taxon>
        <taxon>Actinomycetota</taxon>
        <taxon>Actinomycetes</taxon>
        <taxon>Mycobacteriales</taxon>
        <taxon>Nocardiaceae</taxon>
        <taxon>Rhodococcus</taxon>
    </lineage>
</organism>
<reference evidence="1 2" key="1">
    <citation type="journal article" date="2014" name="Genome Announc.">
        <title>Draft Genome Sequence of Propane- and Butane-Oxidizing Actinobacterium Rhodococcus ruber IEGM 231.</title>
        <authorList>
            <person name="Ivshina I.B."/>
            <person name="Kuyukina M.S."/>
            <person name="Krivoruchko A.V."/>
            <person name="Barbe V."/>
            <person name="Fischer C."/>
        </authorList>
    </citation>
    <scope>NUCLEOTIDE SEQUENCE [LARGE SCALE GENOMIC DNA]</scope>
</reference>
<dbReference type="EMBL" id="CCSD01000112">
    <property type="protein sequence ID" value="CDZ92522.1"/>
    <property type="molecule type" value="Genomic_DNA"/>
</dbReference>
<proteinExistence type="predicted"/>
<accession>A0A098BWD7</accession>
<name>A0A098BWD7_9NOCA</name>
<evidence type="ECO:0000313" key="2">
    <source>
        <dbReference type="Proteomes" id="UP000042997"/>
    </source>
</evidence>
<dbReference type="KEGG" id="rrz:CS378_24280"/>
<sequence>MTASTNPDSQPPNQGELIAIVEHEGMLVAGDENAVEAFLTKLRFNTEGALDVVGGDAQSVTGAAALASGLAAIGAQHGTFVRLDPKSVEMLAKFRVIPGDPGFNRMTLTDAAGKFRGQMQWQQASLAGTRAISIQLTIATMALQTAIAETTKAVERVEGKVEAILSLVNASMIGDVLGHHQYLQRTVRTLDETGALPETDWDAVAPLGPTLEVVVERLRAHIRKSIDRFDASLPVQDRAEILHRLMEHNKLGESLELLAVAEQSLYLWQRLRIERVRQSESDHLELAVTSARRMLADHLTADGELLLKARTELAAYAAIKPLEIVRWMSTAQLKTDMLQLREDLDSFAAARRADVQGWQDHEDPTIGDALGELGRNFKAIGGTAVAIGSRGLDAGAAGLGFLGKRIKQATQRTPELQDIDPPGHQAE</sequence>
<dbReference type="OrthoDB" id="4456572at2"/>
<dbReference type="RefSeq" id="WP_052455379.1">
    <property type="nucleotide sequence ID" value="NZ_CP024315.1"/>
</dbReference>
<dbReference type="AlphaFoldDB" id="A0A098BWD7"/>
<protein>
    <submittedName>
        <fullName evidence="1">Uncharacterized protein</fullName>
    </submittedName>
</protein>
<gene>
    <name evidence="1" type="ORF">RHRU231_960051</name>
</gene>
<dbReference type="Proteomes" id="UP000042997">
    <property type="component" value="Unassembled WGS sequence"/>
</dbReference>
<evidence type="ECO:0000313" key="1">
    <source>
        <dbReference type="EMBL" id="CDZ92522.1"/>
    </source>
</evidence>